<feature type="domain" description="Glycosyl transferase family 51" evidence="2">
    <location>
        <begin position="2"/>
        <end position="45"/>
    </location>
</feature>
<accession>A0A060CC33</accession>
<dbReference type="Gene3D" id="1.10.3810.10">
    <property type="entry name" value="Biosynthetic peptidoglycan transglycosylase-like"/>
    <property type="match status" value="1"/>
</dbReference>
<dbReference type="SUPFAM" id="SSF53955">
    <property type="entry name" value="Lysozyme-like"/>
    <property type="match status" value="1"/>
</dbReference>
<dbReference type="InterPro" id="IPR050396">
    <property type="entry name" value="Glycosyltr_51/Transpeptidase"/>
</dbReference>
<dbReference type="Pfam" id="PF00912">
    <property type="entry name" value="Transgly"/>
    <property type="match status" value="1"/>
</dbReference>
<proteinExistence type="predicted"/>
<sequence>SKSASDLTIAQAAMLAGITQSPAKWDPVSHPDNALYRRNVVLGEMYSLGYITEAEYDEAKNTSIEDMLNVSDSNNSNGCGAAGISAYFCDYVVNELLADDSWGT</sequence>
<dbReference type="PANTHER" id="PTHR32282:SF33">
    <property type="entry name" value="PEPTIDOGLYCAN GLYCOSYLTRANSFERASE"/>
    <property type="match status" value="1"/>
</dbReference>
<name>A0A060CC33_9ACTO</name>
<dbReference type="GO" id="GO:0008955">
    <property type="term" value="F:peptidoglycan glycosyltransferase activity"/>
    <property type="evidence" value="ECO:0007669"/>
    <property type="project" value="TreeGrafter"/>
</dbReference>
<dbReference type="InterPro" id="IPR036950">
    <property type="entry name" value="PBP_transglycosylase"/>
</dbReference>
<keyword evidence="1" id="KW-0808">Transferase</keyword>
<dbReference type="InterPro" id="IPR001264">
    <property type="entry name" value="Glyco_trans_51"/>
</dbReference>
<dbReference type="AlphaFoldDB" id="A0A060CC33"/>
<feature type="non-terminal residue" evidence="3">
    <location>
        <position position="1"/>
    </location>
</feature>
<organism evidence="3">
    <name type="scientific">uncultured Arcanobacterium sp</name>
    <dbReference type="NCBI Taxonomy" id="487520"/>
    <lineage>
        <taxon>Bacteria</taxon>
        <taxon>Bacillati</taxon>
        <taxon>Actinomycetota</taxon>
        <taxon>Actinomycetes</taxon>
        <taxon>Actinomycetales</taxon>
        <taxon>Actinomycetaceae</taxon>
        <taxon>Arcanobacterium</taxon>
        <taxon>environmental samples</taxon>
    </lineage>
</organism>
<reference evidence="3" key="1">
    <citation type="journal article" date="2013" name="Environ. Microbiol.">
        <title>Seasonally variable intestinal metagenomes of the red palm weevil (Rhynchophorus ferrugineus).</title>
        <authorList>
            <person name="Jia S."/>
            <person name="Zhang X."/>
            <person name="Zhang G."/>
            <person name="Yin A."/>
            <person name="Zhang S."/>
            <person name="Li F."/>
            <person name="Wang L."/>
            <person name="Zhao D."/>
            <person name="Yun Q."/>
            <person name="Tala"/>
            <person name="Wang J."/>
            <person name="Sun G."/>
            <person name="Baabdullah M."/>
            <person name="Yu X."/>
            <person name="Hu S."/>
            <person name="Al-Mssallem I.S."/>
            <person name="Yu J."/>
        </authorList>
    </citation>
    <scope>NUCLEOTIDE SEQUENCE</scope>
</reference>
<protein>
    <submittedName>
        <fullName evidence="3">Transgly</fullName>
    </submittedName>
</protein>
<dbReference type="InterPro" id="IPR023346">
    <property type="entry name" value="Lysozyme-like_dom_sf"/>
</dbReference>
<dbReference type="GO" id="GO:0009252">
    <property type="term" value="P:peptidoglycan biosynthetic process"/>
    <property type="evidence" value="ECO:0007669"/>
    <property type="project" value="TreeGrafter"/>
</dbReference>
<evidence type="ECO:0000313" key="3">
    <source>
        <dbReference type="EMBL" id="AIA94238.1"/>
    </source>
</evidence>
<evidence type="ECO:0000256" key="1">
    <source>
        <dbReference type="ARBA" id="ARBA00022679"/>
    </source>
</evidence>
<evidence type="ECO:0000259" key="2">
    <source>
        <dbReference type="Pfam" id="PF00912"/>
    </source>
</evidence>
<dbReference type="GO" id="GO:0030288">
    <property type="term" value="C:outer membrane-bounded periplasmic space"/>
    <property type="evidence" value="ECO:0007669"/>
    <property type="project" value="TreeGrafter"/>
</dbReference>
<dbReference type="EMBL" id="KF126886">
    <property type="protein sequence ID" value="AIA94238.1"/>
    <property type="molecule type" value="Genomic_DNA"/>
</dbReference>
<dbReference type="PANTHER" id="PTHR32282">
    <property type="entry name" value="BINDING PROTEIN TRANSPEPTIDASE, PUTATIVE-RELATED"/>
    <property type="match status" value="1"/>
</dbReference>